<protein>
    <submittedName>
        <fullName evidence="1">Uncharacterized protein</fullName>
    </submittedName>
</protein>
<dbReference type="InParanoid" id="A0A540VHU1"/>
<reference evidence="1 2" key="1">
    <citation type="submission" date="2019-06" db="EMBL/GenBank/DDBJ databases">
        <title>Genome sequence of Litorilinea aerophila BAA-2444.</title>
        <authorList>
            <person name="Maclea K.S."/>
            <person name="Maurais E.G."/>
            <person name="Iannazzi L.C."/>
        </authorList>
    </citation>
    <scope>NUCLEOTIDE SEQUENCE [LARGE SCALE GENOMIC DNA]</scope>
    <source>
        <strain evidence="1 2">ATCC BAA-2444</strain>
    </source>
</reference>
<keyword evidence="2" id="KW-1185">Reference proteome</keyword>
<name>A0A540VHU1_9CHLR</name>
<dbReference type="EMBL" id="VIGC01000008">
    <property type="protein sequence ID" value="TQE96320.1"/>
    <property type="molecule type" value="Genomic_DNA"/>
</dbReference>
<dbReference type="Proteomes" id="UP000317371">
    <property type="component" value="Unassembled WGS sequence"/>
</dbReference>
<proteinExistence type="predicted"/>
<evidence type="ECO:0000313" key="2">
    <source>
        <dbReference type="Proteomes" id="UP000317371"/>
    </source>
</evidence>
<dbReference type="CDD" id="cd00093">
    <property type="entry name" value="HTH_XRE"/>
    <property type="match status" value="1"/>
</dbReference>
<organism evidence="1 2">
    <name type="scientific">Litorilinea aerophila</name>
    <dbReference type="NCBI Taxonomy" id="1204385"/>
    <lineage>
        <taxon>Bacteria</taxon>
        <taxon>Bacillati</taxon>
        <taxon>Chloroflexota</taxon>
        <taxon>Caldilineae</taxon>
        <taxon>Caldilineales</taxon>
        <taxon>Caldilineaceae</taxon>
        <taxon>Litorilinea</taxon>
    </lineage>
</organism>
<gene>
    <name evidence="1" type="ORF">FKZ61_07440</name>
</gene>
<dbReference type="RefSeq" id="WP_141609465.1">
    <property type="nucleotide sequence ID" value="NZ_VIGC02000008.1"/>
</dbReference>
<dbReference type="OrthoDB" id="9843515at2"/>
<dbReference type="AlphaFoldDB" id="A0A540VHU1"/>
<evidence type="ECO:0000313" key="1">
    <source>
        <dbReference type="EMBL" id="TQE96320.1"/>
    </source>
</evidence>
<comment type="caution">
    <text evidence="1">The sequence shown here is derived from an EMBL/GenBank/DDBJ whole genome shotgun (WGS) entry which is preliminary data.</text>
</comment>
<sequence length="405" mass="46220">MEWLTPLEEALLHREVAVQTLQGLLRERGSKERLARQLGVSPQYLSYLLDPWNHRTPSPALARRLVAALPLEPEQRATLWEHLMLCQVNRLEARRAAFLEGRRSVLLNAEEHLHQLLQASAEAQFGPNAVSRVKYRLVYEGGRYLAQVVGPREDLRVFIEASLVAHNAANVLNYPVSALWMARQVNYVPEEIWLQALRDREEAIHYQVYGLLATATAYHNLGLYGEEYACCDQAEALLAEAGTTRLQENWLPHLYRNKLNALMYTPRFSIGEAENIAHRAQEVIERASGHTLESPFGQLLLFLIQVSLGRAYIRNANRRRLNKAEVVLRGCYDALAYMPLVGPLHRTLLLRAMAEMYGKMGSQEYRRHFLRSAYQEASAAGLTHQRARILAKLSQEERAQVELAE</sequence>
<dbReference type="InterPro" id="IPR001387">
    <property type="entry name" value="Cro/C1-type_HTH"/>
</dbReference>
<accession>A0A540VHU1</accession>